<reference evidence="8 9" key="1">
    <citation type="submission" date="2019-09" db="EMBL/GenBank/DDBJ databases">
        <title>Genome sequence of Rhodovastum atsumiense, a diverse member of the Acetobacteraceae family of non-sulfur purple photosynthetic bacteria.</title>
        <authorList>
            <person name="Meyer T."/>
            <person name="Kyndt J."/>
        </authorList>
    </citation>
    <scope>NUCLEOTIDE SEQUENCE [LARGE SCALE GENOMIC DNA]</scope>
    <source>
        <strain evidence="8 9">DSM 21279</strain>
    </source>
</reference>
<evidence type="ECO:0000313" key="9">
    <source>
        <dbReference type="Proteomes" id="UP000325255"/>
    </source>
</evidence>
<dbReference type="GO" id="GO:0046677">
    <property type="term" value="P:response to antibiotic"/>
    <property type="evidence" value="ECO:0007669"/>
    <property type="project" value="TreeGrafter"/>
</dbReference>
<dbReference type="Gene3D" id="2.40.50.100">
    <property type="match status" value="1"/>
</dbReference>
<dbReference type="InterPro" id="IPR006143">
    <property type="entry name" value="RND_pump_MFP"/>
</dbReference>
<comment type="subcellular location">
    <subcellularLocation>
        <location evidence="1">Cell envelope</location>
    </subcellularLocation>
</comment>
<evidence type="ECO:0000256" key="3">
    <source>
        <dbReference type="SAM" id="Coils"/>
    </source>
</evidence>
<dbReference type="Pfam" id="PF25944">
    <property type="entry name" value="Beta-barrel_RND"/>
    <property type="match status" value="1"/>
</dbReference>
<dbReference type="OrthoDB" id="9800613at2"/>
<dbReference type="PANTHER" id="PTHR30158">
    <property type="entry name" value="ACRA/E-RELATED COMPONENT OF DRUG EFFLUX TRANSPORTER"/>
    <property type="match status" value="1"/>
</dbReference>
<comment type="similarity">
    <text evidence="2">Belongs to the membrane fusion protein (MFP) (TC 8.A.1) family.</text>
</comment>
<dbReference type="Gene3D" id="2.40.420.20">
    <property type="match status" value="1"/>
</dbReference>
<dbReference type="FunFam" id="2.40.420.20:FF:000001">
    <property type="entry name" value="Efflux RND transporter periplasmic adaptor subunit"/>
    <property type="match status" value="1"/>
</dbReference>
<dbReference type="Pfam" id="PF25917">
    <property type="entry name" value="BSH_RND"/>
    <property type="match status" value="1"/>
</dbReference>
<keyword evidence="3" id="KW-0175">Coiled coil</keyword>
<proteinExistence type="inferred from homology"/>
<dbReference type="Gene3D" id="1.10.287.470">
    <property type="entry name" value="Helix hairpin bin"/>
    <property type="match status" value="1"/>
</dbReference>
<accession>A0A5M6IYV0</accession>
<feature type="domain" description="Multidrug resistance protein MdtA-like C-terminal permuted SH3" evidence="7">
    <location>
        <begin position="291"/>
        <end position="352"/>
    </location>
</feature>
<evidence type="ECO:0000259" key="6">
    <source>
        <dbReference type="Pfam" id="PF25944"/>
    </source>
</evidence>
<comment type="caution">
    <text evidence="8">The sequence shown here is derived from an EMBL/GenBank/DDBJ whole genome shotgun (WGS) entry which is preliminary data.</text>
</comment>
<evidence type="ECO:0000259" key="4">
    <source>
        <dbReference type="Pfam" id="PF25876"/>
    </source>
</evidence>
<dbReference type="InterPro" id="IPR058626">
    <property type="entry name" value="MdtA-like_b-barrel"/>
</dbReference>
<dbReference type="InterPro" id="IPR058625">
    <property type="entry name" value="MdtA-like_BSH"/>
</dbReference>
<evidence type="ECO:0000313" key="8">
    <source>
        <dbReference type="EMBL" id="KAA5613534.1"/>
    </source>
</evidence>
<feature type="domain" description="Multidrug resistance protein MdtA-like beta-barrel" evidence="6">
    <location>
        <begin position="196"/>
        <end position="286"/>
    </location>
</feature>
<feature type="domain" description="Multidrug resistance protein MdtA-like barrel-sandwich hybrid" evidence="5">
    <location>
        <begin position="50"/>
        <end position="192"/>
    </location>
</feature>
<dbReference type="AlphaFoldDB" id="A0A5M6IYV0"/>
<evidence type="ECO:0000256" key="1">
    <source>
        <dbReference type="ARBA" id="ARBA00004196"/>
    </source>
</evidence>
<dbReference type="SUPFAM" id="SSF111369">
    <property type="entry name" value="HlyD-like secretion proteins"/>
    <property type="match status" value="1"/>
</dbReference>
<evidence type="ECO:0000259" key="5">
    <source>
        <dbReference type="Pfam" id="PF25917"/>
    </source>
</evidence>
<dbReference type="Gene3D" id="2.40.30.170">
    <property type="match status" value="1"/>
</dbReference>
<dbReference type="GO" id="GO:0022857">
    <property type="term" value="F:transmembrane transporter activity"/>
    <property type="evidence" value="ECO:0007669"/>
    <property type="project" value="InterPro"/>
</dbReference>
<feature type="coiled-coil region" evidence="3">
    <location>
        <begin position="128"/>
        <end position="155"/>
    </location>
</feature>
<keyword evidence="9" id="KW-1185">Reference proteome</keyword>
<dbReference type="InterPro" id="IPR058624">
    <property type="entry name" value="MdtA-like_HH"/>
</dbReference>
<dbReference type="Pfam" id="PF25967">
    <property type="entry name" value="RND-MFP_C"/>
    <property type="match status" value="1"/>
</dbReference>
<dbReference type="GO" id="GO:0005886">
    <property type="term" value="C:plasma membrane"/>
    <property type="evidence" value="ECO:0007669"/>
    <property type="project" value="UniProtKB-SubCell"/>
</dbReference>
<feature type="domain" description="Multidrug resistance protein MdtA-like alpha-helical hairpin" evidence="4">
    <location>
        <begin position="90"/>
        <end position="159"/>
    </location>
</feature>
<protein>
    <submittedName>
        <fullName evidence="8">Efflux RND transporter periplasmic adaptor subunit</fullName>
    </submittedName>
</protein>
<sequence length="379" mass="40147">MLALAGCKEQQTQAHGAAAQGPAPVGVVTLQSQPVSITTDLPGRTNAYQVADVRPQVGGIVQSRLFTEGRDVKAGQQLYQIDPAPYRASLASARATLAKAEASVTSARLTVNRYRPLAQARAVSPLDYDNAMATLREAEADVASAQAAVQTAQINLDYTRMMAPISGRTSRSSVTPGALVTASQTTTLVTITQLDPIYVDVTQPSSVLLRLRREWAAGQLRRSGEDQAPVKLFLEDGSEYPHVGRLQFSEVSVDQGTGSVTLRLVFPNPDALLLPGMFVRAQIEEGVNDHALLVPQQAVTRNTQGEATALVVDQDQKVAQRILKVDRSIGNAWLVTSGLAAGDKVIVDGVQRIRPGAQVTPQDVAASKAASASAAPATR</sequence>
<evidence type="ECO:0000259" key="7">
    <source>
        <dbReference type="Pfam" id="PF25967"/>
    </source>
</evidence>
<dbReference type="Proteomes" id="UP000325255">
    <property type="component" value="Unassembled WGS sequence"/>
</dbReference>
<evidence type="ECO:0000256" key="2">
    <source>
        <dbReference type="ARBA" id="ARBA00009477"/>
    </source>
</evidence>
<organism evidence="8 9">
    <name type="scientific">Rhodovastum atsumiense</name>
    <dbReference type="NCBI Taxonomy" id="504468"/>
    <lineage>
        <taxon>Bacteria</taxon>
        <taxon>Pseudomonadati</taxon>
        <taxon>Pseudomonadota</taxon>
        <taxon>Alphaproteobacteria</taxon>
        <taxon>Acetobacterales</taxon>
        <taxon>Acetobacteraceae</taxon>
        <taxon>Rhodovastum</taxon>
    </lineage>
</organism>
<name>A0A5M6IYV0_9PROT</name>
<dbReference type="NCBIfam" id="TIGR01730">
    <property type="entry name" value="RND_mfp"/>
    <property type="match status" value="1"/>
</dbReference>
<dbReference type="InterPro" id="IPR058627">
    <property type="entry name" value="MdtA-like_C"/>
</dbReference>
<dbReference type="Pfam" id="PF25876">
    <property type="entry name" value="HH_MFP_RND"/>
    <property type="match status" value="1"/>
</dbReference>
<gene>
    <name evidence="8" type="ORF">F1189_04885</name>
</gene>
<dbReference type="EMBL" id="VWPK01000006">
    <property type="protein sequence ID" value="KAA5613534.1"/>
    <property type="molecule type" value="Genomic_DNA"/>
</dbReference>
<dbReference type="PANTHER" id="PTHR30158:SF3">
    <property type="entry name" value="MULTIDRUG EFFLUX PUMP SUBUNIT ACRA-RELATED"/>
    <property type="match status" value="1"/>
</dbReference>